<proteinExistence type="predicted"/>
<dbReference type="InterPro" id="IPR000477">
    <property type="entry name" value="RT_dom"/>
</dbReference>
<feature type="domain" description="Reverse transcriptase" evidence="1">
    <location>
        <begin position="5"/>
        <end position="114"/>
    </location>
</feature>
<dbReference type="PANTHER" id="PTHR46890:SF48">
    <property type="entry name" value="RNA-DIRECTED DNA POLYMERASE"/>
    <property type="match status" value="1"/>
</dbReference>
<dbReference type="Proteomes" id="UP001630127">
    <property type="component" value="Unassembled WGS sequence"/>
</dbReference>
<gene>
    <name evidence="2" type="ORF">ACH5RR_023209</name>
</gene>
<dbReference type="Pfam" id="PF00078">
    <property type="entry name" value="RVT_1"/>
    <property type="match status" value="1"/>
</dbReference>
<reference evidence="2 3" key="1">
    <citation type="submission" date="2024-11" db="EMBL/GenBank/DDBJ databases">
        <title>A near-complete genome assembly of Cinchona calisaya.</title>
        <authorList>
            <person name="Lian D.C."/>
            <person name="Zhao X.W."/>
            <person name="Wei L."/>
        </authorList>
    </citation>
    <scope>NUCLEOTIDE SEQUENCE [LARGE SCALE GENOMIC DNA]</scope>
    <source>
        <tissue evidence="2">Nenye</tissue>
    </source>
</reference>
<evidence type="ECO:0000313" key="3">
    <source>
        <dbReference type="Proteomes" id="UP001630127"/>
    </source>
</evidence>
<dbReference type="InterPro" id="IPR052343">
    <property type="entry name" value="Retrotransposon-Effector_Assoc"/>
</dbReference>
<keyword evidence="3" id="KW-1185">Reference proteome</keyword>
<dbReference type="InterPro" id="IPR043502">
    <property type="entry name" value="DNA/RNA_pol_sf"/>
</dbReference>
<protein>
    <recommendedName>
        <fullName evidence="1">Reverse transcriptase domain-containing protein</fullName>
    </recommendedName>
</protein>
<dbReference type="PANTHER" id="PTHR46890">
    <property type="entry name" value="NON-LTR RETROLELEMENT REVERSE TRANSCRIPTASE-LIKE PROTEIN-RELATED"/>
    <property type="match status" value="1"/>
</dbReference>
<name>A0ABD2ZD58_9GENT</name>
<evidence type="ECO:0000313" key="2">
    <source>
        <dbReference type="EMBL" id="KAL3516307.1"/>
    </source>
</evidence>
<organism evidence="2 3">
    <name type="scientific">Cinchona calisaya</name>
    <dbReference type="NCBI Taxonomy" id="153742"/>
    <lineage>
        <taxon>Eukaryota</taxon>
        <taxon>Viridiplantae</taxon>
        <taxon>Streptophyta</taxon>
        <taxon>Embryophyta</taxon>
        <taxon>Tracheophyta</taxon>
        <taxon>Spermatophyta</taxon>
        <taxon>Magnoliopsida</taxon>
        <taxon>eudicotyledons</taxon>
        <taxon>Gunneridae</taxon>
        <taxon>Pentapetalae</taxon>
        <taxon>asterids</taxon>
        <taxon>lamiids</taxon>
        <taxon>Gentianales</taxon>
        <taxon>Rubiaceae</taxon>
        <taxon>Cinchonoideae</taxon>
        <taxon>Cinchoneae</taxon>
        <taxon>Cinchona</taxon>
    </lineage>
</organism>
<evidence type="ECO:0000259" key="1">
    <source>
        <dbReference type="Pfam" id="PF00078"/>
    </source>
</evidence>
<comment type="caution">
    <text evidence="2">The sequence shown here is derived from an EMBL/GenBank/DDBJ whole genome shotgun (WGS) entry which is preliminary data.</text>
</comment>
<dbReference type="AlphaFoldDB" id="A0ABD2ZD58"/>
<dbReference type="SUPFAM" id="SSF56672">
    <property type="entry name" value="DNA/RNA polymerases"/>
    <property type="match status" value="1"/>
</dbReference>
<dbReference type="EMBL" id="JBJUIK010000010">
    <property type="protein sequence ID" value="KAL3516307.1"/>
    <property type="molecule type" value="Genomic_DNA"/>
</dbReference>
<sequence>MTKLKWSFLKAIMNEIGFCEKWINWIMTCFSTVYYAFNINGEKLGRVKPGKGIRQGDPLSHYLFLVCAEGFSNLLKQTTIRNKIIGVKISRDGPFVSHLFFVDDTVIFCNATLMDANEVLGVLRK</sequence>
<accession>A0ABD2ZD58</accession>